<feature type="region of interest" description="Disordered" evidence="1">
    <location>
        <begin position="52"/>
        <end position="117"/>
    </location>
</feature>
<proteinExistence type="predicted"/>
<evidence type="ECO:0000313" key="2">
    <source>
        <dbReference type="EMBL" id="GAA2615733.1"/>
    </source>
</evidence>
<sequence length="117" mass="11201">MPLLVESDLAKKDGPTSAFLGVVGVLGRNDGAENVGVGTEVGNNGLDPAVVLLPGSSSSSDSRMNPPTPQPPRTSSPSIRTIRNAAGFALGGRGPPGMPGGGGGKGGGACPPGGKGG</sequence>
<gene>
    <name evidence="2" type="ORF">GCM10010411_58460</name>
</gene>
<accession>A0ABP6CH32</accession>
<evidence type="ECO:0000256" key="1">
    <source>
        <dbReference type="SAM" id="MobiDB-lite"/>
    </source>
</evidence>
<reference evidence="3" key="1">
    <citation type="journal article" date="2019" name="Int. J. Syst. Evol. Microbiol.">
        <title>The Global Catalogue of Microorganisms (GCM) 10K type strain sequencing project: providing services to taxonomists for standard genome sequencing and annotation.</title>
        <authorList>
            <consortium name="The Broad Institute Genomics Platform"/>
            <consortium name="The Broad Institute Genome Sequencing Center for Infectious Disease"/>
            <person name="Wu L."/>
            <person name="Ma J."/>
        </authorList>
    </citation>
    <scope>NUCLEOTIDE SEQUENCE [LARGE SCALE GENOMIC DNA]</scope>
    <source>
        <strain evidence="3">JCM 6833</strain>
    </source>
</reference>
<feature type="compositionally biased region" description="Gly residues" evidence="1">
    <location>
        <begin position="89"/>
        <end position="117"/>
    </location>
</feature>
<evidence type="ECO:0000313" key="3">
    <source>
        <dbReference type="Proteomes" id="UP001501509"/>
    </source>
</evidence>
<dbReference type="Proteomes" id="UP001501509">
    <property type="component" value="Unassembled WGS sequence"/>
</dbReference>
<protein>
    <submittedName>
        <fullName evidence="2">Uncharacterized protein</fullName>
    </submittedName>
</protein>
<keyword evidence="3" id="KW-1185">Reference proteome</keyword>
<organism evidence="2 3">
    <name type="scientific">Actinomadura fulvescens</name>
    <dbReference type="NCBI Taxonomy" id="46160"/>
    <lineage>
        <taxon>Bacteria</taxon>
        <taxon>Bacillati</taxon>
        <taxon>Actinomycetota</taxon>
        <taxon>Actinomycetes</taxon>
        <taxon>Streptosporangiales</taxon>
        <taxon>Thermomonosporaceae</taxon>
        <taxon>Actinomadura</taxon>
    </lineage>
</organism>
<dbReference type="EMBL" id="BAAATD010000008">
    <property type="protein sequence ID" value="GAA2615733.1"/>
    <property type="molecule type" value="Genomic_DNA"/>
</dbReference>
<comment type="caution">
    <text evidence="2">The sequence shown here is derived from an EMBL/GenBank/DDBJ whole genome shotgun (WGS) entry which is preliminary data.</text>
</comment>
<name>A0ABP6CH32_9ACTN</name>